<organism evidence="2 3">
    <name type="scientific">Potamilus streckersoni</name>
    <dbReference type="NCBI Taxonomy" id="2493646"/>
    <lineage>
        <taxon>Eukaryota</taxon>
        <taxon>Metazoa</taxon>
        <taxon>Spiralia</taxon>
        <taxon>Lophotrochozoa</taxon>
        <taxon>Mollusca</taxon>
        <taxon>Bivalvia</taxon>
        <taxon>Autobranchia</taxon>
        <taxon>Heteroconchia</taxon>
        <taxon>Palaeoheterodonta</taxon>
        <taxon>Unionida</taxon>
        <taxon>Unionoidea</taxon>
        <taxon>Unionidae</taxon>
        <taxon>Ambleminae</taxon>
        <taxon>Lampsilini</taxon>
        <taxon>Potamilus</taxon>
    </lineage>
</organism>
<accession>A0AAE0WD91</accession>
<reference evidence="2" key="3">
    <citation type="submission" date="2023-05" db="EMBL/GenBank/DDBJ databases">
        <authorList>
            <person name="Smith C.H."/>
        </authorList>
    </citation>
    <scope>NUCLEOTIDE SEQUENCE</scope>
    <source>
        <strain evidence="2">CHS0354</strain>
        <tissue evidence="2">Mantle</tissue>
    </source>
</reference>
<dbReference type="AlphaFoldDB" id="A0AAE0WD91"/>
<dbReference type="EMBL" id="JAEAOA010000079">
    <property type="protein sequence ID" value="KAK3611053.1"/>
    <property type="molecule type" value="Genomic_DNA"/>
</dbReference>
<protein>
    <submittedName>
        <fullName evidence="2">Uncharacterized protein</fullName>
    </submittedName>
</protein>
<sequence>MTTLSVLHGVYLGETIVLVCLHLFSDLVNTVSLQNCPPGFFYDDVLQKCENCYSVCVDAVLQRTEGKCAQCKKVEAPPEPSPAPLPEATPVWVAPVVVVTILFALVATLILAFHKIRPLQKLWQNLQIRLSQQDVREIGNGEPAGTRQDDNLLEPIQEMNEDVPYVKIDHPQHDPANQSDYELQRNREVAHQQMIKSSGFRVLTTPESHQATPLENYKQIGGTEMTAIEAEVHETGLKTL</sequence>
<name>A0AAE0WD91_9BIVA</name>
<evidence type="ECO:0000256" key="1">
    <source>
        <dbReference type="SAM" id="Phobius"/>
    </source>
</evidence>
<gene>
    <name evidence="2" type="ORF">CHS0354_000369</name>
</gene>
<evidence type="ECO:0000313" key="3">
    <source>
        <dbReference type="Proteomes" id="UP001195483"/>
    </source>
</evidence>
<keyword evidence="1" id="KW-0812">Transmembrane</keyword>
<keyword evidence="1" id="KW-1133">Transmembrane helix</keyword>
<feature type="transmembrane region" description="Helical" evidence="1">
    <location>
        <begin position="92"/>
        <end position="113"/>
    </location>
</feature>
<keyword evidence="1" id="KW-0472">Membrane</keyword>
<comment type="caution">
    <text evidence="2">The sequence shown here is derived from an EMBL/GenBank/DDBJ whole genome shotgun (WGS) entry which is preliminary data.</text>
</comment>
<reference evidence="2" key="1">
    <citation type="journal article" date="2021" name="Genome Biol. Evol.">
        <title>A High-Quality Reference Genome for a Parasitic Bivalve with Doubly Uniparental Inheritance (Bivalvia: Unionida).</title>
        <authorList>
            <person name="Smith C.H."/>
        </authorList>
    </citation>
    <scope>NUCLEOTIDE SEQUENCE</scope>
    <source>
        <strain evidence="2">CHS0354</strain>
    </source>
</reference>
<evidence type="ECO:0000313" key="2">
    <source>
        <dbReference type="EMBL" id="KAK3611053.1"/>
    </source>
</evidence>
<keyword evidence="3" id="KW-1185">Reference proteome</keyword>
<reference evidence="2" key="2">
    <citation type="journal article" date="2021" name="Genome Biol. Evol.">
        <title>Developing a high-quality reference genome for a parasitic bivalve with doubly uniparental inheritance (Bivalvia: Unionida).</title>
        <authorList>
            <person name="Smith C.H."/>
        </authorList>
    </citation>
    <scope>NUCLEOTIDE SEQUENCE</scope>
    <source>
        <strain evidence="2">CHS0354</strain>
        <tissue evidence="2">Mantle</tissue>
    </source>
</reference>
<dbReference type="Proteomes" id="UP001195483">
    <property type="component" value="Unassembled WGS sequence"/>
</dbReference>
<proteinExistence type="predicted"/>